<feature type="region of interest" description="Disordered" evidence="1">
    <location>
        <begin position="83"/>
        <end position="118"/>
    </location>
</feature>
<reference evidence="3" key="1">
    <citation type="submission" date="2025-08" db="UniProtKB">
        <authorList>
            <consortium name="RefSeq"/>
        </authorList>
    </citation>
    <scope>IDENTIFICATION</scope>
    <source>
        <strain evidence="3">OHB3-1</strain>
    </source>
</reference>
<feature type="region of interest" description="Disordered" evidence="1">
    <location>
        <begin position="41"/>
        <end position="63"/>
    </location>
</feature>
<dbReference type="GO" id="GO:0007346">
    <property type="term" value="P:regulation of mitotic cell cycle"/>
    <property type="evidence" value="ECO:0007669"/>
    <property type="project" value="InterPro"/>
</dbReference>
<dbReference type="AlphaFoldDB" id="A0A6J1CH35"/>
<keyword evidence="2" id="KW-1185">Reference proteome</keyword>
<feature type="compositionally biased region" description="Basic and acidic residues" evidence="1">
    <location>
        <begin position="83"/>
        <end position="92"/>
    </location>
</feature>
<dbReference type="OrthoDB" id="1902316at2759"/>
<dbReference type="RefSeq" id="XP_022140909.1">
    <property type="nucleotide sequence ID" value="XM_022285217.1"/>
</dbReference>
<dbReference type="KEGG" id="mcha:111011459"/>
<dbReference type="PANTHER" id="PTHR35125">
    <property type="entry name" value="NEURON NAVIGATOR 1-LIKE-RELATED"/>
    <property type="match status" value="1"/>
</dbReference>
<dbReference type="Proteomes" id="UP000504603">
    <property type="component" value="Unplaced"/>
</dbReference>
<dbReference type="GeneID" id="111011459"/>
<dbReference type="PANTHER" id="PTHR35125:SF2">
    <property type="entry name" value="PROTEIN PATRONUS 2-LIKE"/>
    <property type="match status" value="1"/>
</dbReference>
<evidence type="ECO:0000313" key="2">
    <source>
        <dbReference type="Proteomes" id="UP000504603"/>
    </source>
</evidence>
<evidence type="ECO:0000313" key="3">
    <source>
        <dbReference type="RefSeq" id="XP_022140909.1"/>
    </source>
</evidence>
<sequence length="248" mass="27849">MEMALQNGGLIQDENHNVHYNGSSVTGKANAINLLRKSGLSGRKPLGDLSNSRKPVLNQSSKWQTPKNIKFIDEEAGAGKKKNILEGSERVQKTGSRKVLSDISNSGKPNLHEASKKKQNLKLSTVRENSPHHNAICEERFLHNHRECIKVQNYSIDKDHFLSIVGLDLPKELTSPKKADCPFKHWGLEETMEWAVANEYPKKLCLFGRGRLNDSSPPCKSPKSPSLEDPFSLWKDRDSINFTLIKTP</sequence>
<gene>
    <name evidence="3" type="primary">LOC111011459</name>
</gene>
<protein>
    <submittedName>
        <fullName evidence="3">Uncharacterized protein LOC111011459</fullName>
    </submittedName>
</protein>
<name>A0A6J1CH35_MOMCH</name>
<accession>A0A6J1CH35</accession>
<evidence type="ECO:0000256" key="1">
    <source>
        <dbReference type="SAM" id="MobiDB-lite"/>
    </source>
</evidence>
<proteinExistence type="predicted"/>
<feature type="compositionally biased region" description="Polar residues" evidence="1">
    <location>
        <begin position="49"/>
        <end position="63"/>
    </location>
</feature>
<dbReference type="InterPro" id="IPR039326">
    <property type="entry name" value="Patronus"/>
</dbReference>
<organism evidence="2 3">
    <name type="scientific">Momordica charantia</name>
    <name type="common">Bitter gourd</name>
    <name type="synonym">Balsam pear</name>
    <dbReference type="NCBI Taxonomy" id="3673"/>
    <lineage>
        <taxon>Eukaryota</taxon>
        <taxon>Viridiplantae</taxon>
        <taxon>Streptophyta</taxon>
        <taxon>Embryophyta</taxon>
        <taxon>Tracheophyta</taxon>
        <taxon>Spermatophyta</taxon>
        <taxon>Magnoliopsida</taxon>
        <taxon>eudicotyledons</taxon>
        <taxon>Gunneridae</taxon>
        <taxon>Pentapetalae</taxon>
        <taxon>rosids</taxon>
        <taxon>fabids</taxon>
        <taxon>Cucurbitales</taxon>
        <taxon>Cucurbitaceae</taxon>
        <taxon>Momordiceae</taxon>
        <taxon>Momordica</taxon>
    </lineage>
</organism>